<dbReference type="Proteomes" id="UP001320706">
    <property type="component" value="Unassembled WGS sequence"/>
</dbReference>
<organism evidence="1 2">
    <name type="scientific">Zalaria obscura</name>
    <dbReference type="NCBI Taxonomy" id="2024903"/>
    <lineage>
        <taxon>Eukaryota</taxon>
        <taxon>Fungi</taxon>
        <taxon>Dikarya</taxon>
        <taxon>Ascomycota</taxon>
        <taxon>Pezizomycotina</taxon>
        <taxon>Dothideomycetes</taxon>
        <taxon>Dothideomycetidae</taxon>
        <taxon>Dothideales</taxon>
        <taxon>Zalariaceae</taxon>
        <taxon>Zalaria</taxon>
    </lineage>
</organism>
<gene>
    <name evidence="1" type="ORF">M8818_006054</name>
</gene>
<dbReference type="EMBL" id="JAMKPW020000038">
    <property type="protein sequence ID" value="KAK8200739.1"/>
    <property type="molecule type" value="Genomic_DNA"/>
</dbReference>
<accession>A0ACC3S7U1</accession>
<reference evidence="1" key="1">
    <citation type="submission" date="2024-02" db="EMBL/GenBank/DDBJ databases">
        <title>Metagenome Assembled Genome of Zalaria obscura JY119.</title>
        <authorList>
            <person name="Vighnesh L."/>
            <person name="Jagadeeshwari U."/>
            <person name="Venkata Ramana C."/>
            <person name="Sasikala C."/>
        </authorList>
    </citation>
    <scope>NUCLEOTIDE SEQUENCE</scope>
    <source>
        <strain evidence="1">JY119</strain>
    </source>
</reference>
<evidence type="ECO:0000313" key="1">
    <source>
        <dbReference type="EMBL" id="KAK8200739.1"/>
    </source>
</evidence>
<evidence type="ECO:0000313" key="2">
    <source>
        <dbReference type="Proteomes" id="UP001320706"/>
    </source>
</evidence>
<protein>
    <submittedName>
        <fullName evidence="1">Uncharacterized protein</fullName>
    </submittedName>
</protein>
<keyword evidence="2" id="KW-1185">Reference proteome</keyword>
<sequence>MEGTYGAEAGNMIIVYSGSEPYSMRGQPNIVKFLACAFLVRSDGSLSSRRILLTCDSPDAAHGLAFVRAPPLRSSVQLFLCVHAVLVRASLSAASDRRYATVRGLEDRDGGE</sequence>
<comment type="caution">
    <text evidence="1">The sequence shown here is derived from an EMBL/GenBank/DDBJ whole genome shotgun (WGS) entry which is preliminary data.</text>
</comment>
<proteinExistence type="predicted"/>
<name>A0ACC3S7U1_9PEZI</name>